<dbReference type="InterPro" id="IPR012901">
    <property type="entry name" value="CARME"/>
</dbReference>
<feature type="transmembrane region" description="Helical" evidence="1">
    <location>
        <begin position="392"/>
        <end position="411"/>
    </location>
</feature>
<dbReference type="Pfam" id="PF00264">
    <property type="entry name" value="Tyrosinase"/>
    <property type="match status" value="1"/>
</dbReference>
<feature type="transmembrane region" description="Helical" evidence="1">
    <location>
        <begin position="12"/>
        <end position="34"/>
    </location>
</feature>
<evidence type="ECO:0000313" key="4">
    <source>
        <dbReference type="Proteomes" id="UP000596902"/>
    </source>
</evidence>
<sequence length="800" mass="90314">MFPKSLAPRLRGLSCGLIAALCVSILMNFAALFFSLRILTRRPRGYTYLAGDRPRELPLKVRTIQSAFGDDPSHYGIEGTTAQAEWDAILPPGKGFVVLGEEHLAFGVSMWHQMHCLNHIRGSLVKGNDGAEYTAHCFHYLRQSILCAADTTLEPGTMNRWFLHLFDTSLRQTCGYSGPTPYWDWSRDHANMFDAPVFEDSPEYGLGGTGDCDSSPDADCVVTTGAFSPSTGNFELSWPIPHPLRRNLTLITGWFDDELPQNLTLGPDFVRNATQQTTGDFFRFQFAMALMHNHVHNFVGGDLAGDCPKVLPKEDCRGMKISFTPNDPLFWLHHAQLDRLWSKWQRQHPSNFAAFSGIPLNPQNMTDERYDLTAHADHRMGFDVQTMRTSLYLTRFLPLLFCLVFLLYLALRATASLSDIEFLISSLSERTEALHIALASQLAAPPTPVFKDAKAANPYKSERRKYPSLSDGLAHCINSFEQYPFLAERVLQRKYLRYTKQTPMQKTISNKLGYPAHFEKARKGIEVNARFSEQMAHIAREYYHTGPEALEDKEDADFGAVDLVFGHLSRDWSPQGAKERQTVFPPVLHGLEQHFGEYGRGKKILVPGSGLGRLASDIADLGYNVTANELDYGSIMAYHLLTNHTRSLHQHTFQPFVTKWTHQSNPSSRYSTLTVPDHWPNKAVKLVEGDFLDMFPQDGEFDAVVTLFFIDISKNVVDFLGNIHRLLKPGGLWINLGPLKWGTHSAIQLSAEEVLQLADLLGFDVDHTSRRSIDSLYAEQPDTLLKFTYITQFWSATKRL</sequence>
<dbReference type="AlphaFoldDB" id="A0A8H7EHY5"/>
<protein>
    <recommendedName>
        <fullName evidence="2">Tyrosinase copper-binding domain-containing protein</fullName>
    </recommendedName>
</protein>
<keyword evidence="1" id="KW-0812">Transmembrane</keyword>
<dbReference type="GO" id="GO:0008757">
    <property type="term" value="F:S-adenosylmethionine-dependent methyltransferase activity"/>
    <property type="evidence" value="ECO:0007669"/>
    <property type="project" value="InterPro"/>
</dbReference>
<keyword evidence="4" id="KW-1185">Reference proteome</keyword>
<dbReference type="GO" id="GO:0043386">
    <property type="term" value="P:mycotoxin biosynthetic process"/>
    <property type="evidence" value="ECO:0007669"/>
    <property type="project" value="InterPro"/>
</dbReference>
<dbReference type="GO" id="GO:0016491">
    <property type="term" value="F:oxidoreductase activity"/>
    <property type="evidence" value="ECO:0007669"/>
    <property type="project" value="InterPro"/>
</dbReference>
<keyword evidence="1" id="KW-0472">Membrane</keyword>
<reference evidence="3" key="2">
    <citation type="submission" date="2020-08" db="EMBL/GenBank/DDBJ databases">
        <title>Draft Genome Sequence of Cumin Blight Pathogen Alternaria burnsii.</title>
        <authorList>
            <person name="Feng Z."/>
        </authorList>
    </citation>
    <scope>NUCLEOTIDE SEQUENCE</scope>
    <source>
        <strain evidence="3">CBS107.38</strain>
    </source>
</reference>
<dbReference type="InterPro" id="IPR029063">
    <property type="entry name" value="SAM-dependent_MTases_sf"/>
</dbReference>
<dbReference type="SUPFAM" id="SSF53335">
    <property type="entry name" value="S-adenosyl-L-methionine-dependent methyltransferases"/>
    <property type="match status" value="1"/>
</dbReference>
<accession>A0A8H7EHY5</accession>
<organism evidence="3 4">
    <name type="scientific">Alternaria burnsii</name>
    <dbReference type="NCBI Taxonomy" id="1187904"/>
    <lineage>
        <taxon>Eukaryota</taxon>
        <taxon>Fungi</taxon>
        <taxon>Dikarya</taxon>
        <taxon>Ascomycota</taxon>
        <taxon>Pezizomycotina</taxon>
        <taxon>Dothideomycetes</taxon>
        <taxon>Pleosporomycetidae</taxon>
        <taxon>Pleosporales</taxon>
        <taxon>Pleosporineae</taxon>
        <taxon>Pleosporaceae</taxon>
        <taxon>Alternaria</taxon>
        <taxon>Alternaria sect. Alternaria</taxon>
    </lineage>
</organism>
<comment type="caution">
    <text evidence="3">The sequence shown here is derived from an EMBL/GenBank/DDBJ whole genome shotgun (WGS) entry which is preliminary data.</text>
</comment>
<dbReference type="CDD" id="cd02440">
    <property type="entry name" value="AdoMet_MTases"/>
    <property type="match status" value="1"/>
</dbReference>
<dbReference type="Pfam" id="PF07942">
    <property type="entry name" value="CARME"/>
    <property type="match status" value="1"/>
</dbReference>
<dbReference type="RefSeq" id="XP_038790660.1">
    <property type="nucleotide sequence ID" value="XM_038927368.1"/>
</dbReference>
<dbReference type="PROSITE" id="PS00498">
    <property type="entry name" value="TYROSINASE_2"/>
    <property type="match status" value="1"/>
</dbReference>
<dbReference type="PRINTS" id="PR00092">
    <property type="entry name" value="TYROSINASE"/>
</dbReference>
<dbReference type="Gene3D" id="1.10.1280.10">
    <property type="entry name" value="Di-copper center containing domain from catechol oxidase"/>
    <property type="match status" value="1"/>
</dbReference>
<evidence type="ECO:0000259" key="2">
    <source>
        <dbReference type="PROSITE" id="PS00498"/>
    </source>
</evidence>
<evidence type="ECO:0000256" key="1">
    <source>
        <dbReference type="SAM" id="Phobius"/>
    </source>
</evidence>
<dbReference type="Gene3D" id="3.40.50.150">
    <property type="entry name" value="Vaccinia Virus protein VP39"/>
    <property type="match status" value="1"/>
</dbReference>
<keyword evidence="1" id="KW-1133">Transmembrane helix</keyword>
<feature type="domain" description="Tyrosinase copper-binding" evidence="2">
    <location>
        <begin position="327"/>
        <end position="338"/>
    </location>
</feature>
<dbReference type="EMBL" id="JAAABM010000002">
    <property type="protein sequence ID" value="KAF7680670.1"/>
    <property type="molecule type" value="Genomic_DNA"/>
</dbReference>
<name>A0A8H7EHY5_9PLEO</name>
<dbReference type="PANTHER" id="PTHR12303:SF13">
    <property type="match status" value="1"/>
</dbReference>
<dbReference type="SUPFAM" id="SSF48056">
    <property type="entry name" value="Di-copper centre-containing domain"/>
    <property type="match status" value="1"/>
</dbReference>
<dbReference type="SMART" id="SM01296">
    <property type="entry name" value="N2227"/>
    <property type="match status" value="1"/>
</dbReference>
<dbReference type="Proteomes" id="UP000596902">
    <property type="component" value="Unassembled WGS sequence"/>
</dbReference>
<proteinExistence type="predicted"/>
<dbReference type="InterPro" id="IPR008922">
    <property type="entry name" value="Di-copper_centre_dom_sf"/>
</dbReference>
<evidence type="ECO:0000313" key="3">
    <source>
        <dbReference type="EMBL" id="KAF7680670.1"/>
    </source>
</evidence>
<reference evidence="3" key="1">
    <citation type="submission" date="2020-01" db="EMBL/GenBank/DDBJ databases">
        <authorList>
            <person name="Feng Z.H.Z."/>
        </authorList>
    </citation>
    <scope>NUCLEOTIDE SEQUENCE</scope>
    <source>
        <strain evidence="3">CBS107.38</strain>
    </source>
</reference>
<gene>
    <name evidence="3" type="ORF">GT037_002321</name>
</gene>
<dbReference type="InterPro" id="IPR002227">
    <property type="entry name" value="Tyrosinase_Cu-bd"/>
</dbReference>
<dbReference type="PANTHER" id="PTHR12303">
    <property type="entry name" value="CARNOSINE N-METHYLTRANSFERASE"/>
    <property type="match status" value="1"/>
</dbReference>
<dbReference type="GeneID" id="62200546"/>